<name>A0A9W6TCR6_9STRA</name>
<dbReference type="GO" id="GO:0071013">
    <property type="term" value="C:catalytic step 2 spliceosome"/>
    <property type="evidence" value="ECO:0007669"/>
    <property type="project" value="TreeGrafter"/>
</dbReference>
<comment type="subcellular location">
    <subcellularLocation>
        <location evidence="1">Nucleus</location>
    </subcellularLocation>
</comment>
<evidence type="ECO:0000256" key="3">
    <source>
        <dbReference type="ARBA" id="ARBA00023242"/>
    </source>
</evidence>
<evidence type="ECO:0000313" key="5">
    <source>
        <dbReference type="Proteomes" id="UP001165083"/>
    </source>
</evidence>
<comment type="caution">
    <text evidence="4">The sequence shown here is derived from an EMBL/GenBank/DDBJ whole genome shotgun (WGS) entry which is preliminary data.</text>
</comment>
<dbReference type="OrthoDB" id="19679at2759"/>
<dbReference type="PANTHER" id="PTHR12940">
    <property type="entry name" value="ES-2 PROTEIN - RELATED"/>
    <property type="match status" value="1"/>
</dbReference>
<dbReference type="Proteomes" id="UP001165083">
    <property type="component" value="Unassembled WGS sequence"/>
</dbReference>
<protein>
    <submittedName>
        <fullName evidence="4">Unnamed protein product</fullName>
    </submittedName>
</protein>
<keyword evidence="5" id="KW-1185">Reference proteome</keyword>
<organism evidence="4 5">
    <name type="scientific">Phytophthora lilii</name>
    <dbReference type="NCBI Taxonomy" id="2077276"/>
    <lineage>
        <taxon>Eukaryota</taxon>
        <taxon>Sar</taxon>
        <taxon>Stramenopiles</taxon>
        <taxon>Oomycota</taxon>
        <taxon>Peronosporomycetes</taxon>
        <taxon>Peronosporales</taxon>
        <taxon>Peronosporaceae</taxon>
        <taxon>Phytophthora</taxon>
    </lineage>
</organism>
<evidence type="ECO:0000256" key="2">
    <source>
        <dbReference type="ARBA" id="ARBA00009072"/>
    </source>
</evidence>
<keyword evidence="3" id="KW-0539">Nucleus</keyword>
<gene>
    <name evidence="4" type="ORF">Plil01_000231500</name>
</gene>
<accession>A0A9W6TCR6</accession>
<evidence type="ECO:0000313" key="4">
    <source>
        <dbReference type="EMBL" id="GMF11630.1"/>
    </source>
</evidence>
<sequence>MSKKVVLEEEEYVETLGHIIERDFFPDLPKLKRQTELLREDEEGFPLTGTTIRVANTRGNMSVRSSASGAGWDEPTPTVEQLASGQLGNTQDIDDATEDDVKKSMTLNRFVATHTSEDNKSFKELQEKAVKDHQRRYHWAFDDDAEKGDPKLHLLTNGTWISKEQRRIADEACAPKGLMLVSFRAV</sequence>
<evidence type="ECO:0000256" key="1">
    <source>
        <dbReference type="ARBA" id="ARBA00004123"/>
    </source>
</evidence>
<comment type="similarity">
    <text evidence="2">Belongs to the ESS2 family.</text>
</comment>
<dbReference type="EMBL" id="BSXW01000081">
    <property type="protein sequence ID" value="GMF11630.1"/>
    <property type="molecule type" value="Genomic_DNA"/>
</dbReference>
<proteinExistence type="inferred from homology"/>
<dbReference type="InterPro" id="IPR019148">
    <property type="entry name" value="Nuclear_protein_DGCR14_ESS-2"/>
</dbReference>
<dbReference type="Pfam" id="PF09751">
    <property type="entry name" value="Es2"/>
    <property type="match status" value="1"/>
</dbReference>
<dbReference type="AlphaFoldDB" id="A0A9W6TCR6"/>
<reference evidence="4" key="1">
    <citation type="submission" date="2023-04" db="EMBL/GenBank/DDBJ databases">
        <title>Phytophthora lilii NBRC 32176.</title>
        <authorList>
            <person name="Ichikawa N."/>
            <person name="Sato H."/>
            <person name="Tonouchi N."/>
        </authorList>
    </citation>
    <scope>NUCLEOTIDE SEQUENCE</scope>
    <source>
        <strain evidence="4">NBRC 32176</strain>
    </source>
</reference>
<dbReference type="PANTHER" id="PTHR12940:SF0">
    <property type="entry name" value="SPLICING FACTOR ESS-2 HOMOLOG"/>
    <property type="match status" value="1"/>
</dbReference>